<dbReference type="RefSeq" id="WP_321547183.1">
    <property type="nucleotide sequence ID" value="NZ_JAXIVS010000006.1"/>
</dbReference>
<dbReference type="EMBL" id="JAXIVS010000006">
    <property type="protein sequence ID" value="MDY7228456.1"/>
    <property type="molecule type" value="Genomic_DNA"/>
</dbReference>
<comment type="caution">
    <text evidence="2">The sequence shown here is derived from an EMBL/GenBank/DDBJ whole genome shotgun (WGS) entry which is preliminary data.</text>
</comment>
<evidence type="ECO:0000313" key="2">
    <source>
        <dbReference type="EMBL" id="MDY7228456.1"/>
    </source>
</evidence>
<gene>
    <name evidence="2" type="ORF">SYV04_18685</name>
</gene>
<protein>
    <submittedName>
        <fullName evidence="2">Pilus assembly protein</fullName>
    </submittedName>
</protein>
<evidence type="ECO:0000256" key="1">
    <source>
        <dbReference type="SAM" id="MobiDB-lite"/>
    </source>
</evidence>
<reference evidence="2 3" key="1">
    <citation type="submission" date="2023-12" db="EMBL/GenBank/DDBJ databases">
        <title>the genome sequence of Hyalangium sp. s54d21.</title>
        <authorList>
            <person name="Zhang X."/>
        </authorList>
    </citation>
    <scope>NUCLEOTIDE SEQUENCE [LARGE SCALE GENOMIC DNA]</scope>
    <source>
        <strain evidence="3">s54d21</strain>
    </source>
</reference>
<feature type="compositionally biased region" description="Basic and acidic residues" evidence="1">
    <location>
        <begin position="284"/>
        <end position="298"/>
    </location>
</feature>
<feature type="region of interest" description="Disordered" evidence="1">
    <location>
        <begin position="251"/>
        <end position="315"/>
    </location>
</feature>
<feature type="compositionally biased region" description="Low complexity" evidence="1">
    <location>
        <begin position="299"/>
        <end position="309"/>
    </location>
</feature>
<dbReference type="Gene3D" id="1.25.40.10">
    <property type="entry name" value="Tetratricopeptide repeat domain"/>
    <property type="match status" value="1"/>
</dbReference>
<evidence type="ECO:0000313" key="3">
    <source>
        <dbReference type="Proteomes" id="UP001291309"/>
    </source>
</evidence>
<keyword evidence="3" id="KW-1185">Reference proteome</keyword>
<dbReference type="InterPro" id="IPR011990">
    <property type="entry name" value="TPR-like_helical_dom_sf"/>
</dbReference>
<sequence length="315" mass="35830">MKSFIPLVLLLISVGTVSWLSEPPRERPRGPYRAPLLPRIEMLRVVGAGQRSLVTDYYWLQAIQAAGRGSESTTDPTRYLDLFYYSDLVTDLDPKFEKVYMYAGNTIPTNLGRETWVNTTEARKILEKGVKNFPENSALRLFLAYNLSYFHGEHAAAAEHLRIAATLPNVNKYVPEIATRLLAYNRRFDAALALVESFRDSETDPEMRQMFEERVNEIHREKVLIQVDDAIAAFQKREGRLPQTLSELVSKGDLPSIPQDPMGGVIIIGPDGRSSSTSSPVRLEPLDFRKRAREKEQQQEQQQQQQPQQDTQSPP</sequence>
<name>A0ABU5H4P2_9BACT</name>
<accession>A0ABU5H4P2</accession>
<dbReference type="Proteomes" id="UP001291309">
    <property type="component" value="Unassembled WGS sequence"/>
</dbReference>
<organism evidence="2 3">
    <name type="scientific">Hyalangium rubrum</name>
    <dbReference type="NCBI Taxonomy" id="3103134"/>
    <lineage>
        <taxon>Bacteria</taxon>
        <taxon>Pseudomonadati</taxon>
        <taxon>Myxococcota</taxon>
        <taxon>Myxococcia</taxon>
        <taxon>Myxococcales</taxon>
        <taxon>Cystobacterineae</taxon>
        <taxon>Archangiaceae</taxon>
        <taxon>Hyalangium</taxon>
    </lineage>
</organism>
<proteinExistence type="predicted"/>